<dbReference type="AlphaFoldDB" id="X0XLX3"/>
<evidence type="ECO:0000256" key="3">
    <source>
        <dbReference type="ARBA" id="ARBA00022729"/>
    </source>
</evidence>
<keyword evidence="2" id="KW-0500">Molybdenum</keyword>
<organism evidence="6">
    <name type="scientific">marine sediment metagenome</name>
    <dbReference type="NCBI Taxonomy" id="412755"/>
    <lineage>
        <taxon>unclassified sequences</taxon>
        <taxon>metagenomes</taxon>
        <taxon>ecological metagenomes</taxon>
    </lineage>
</organism>
<keyword evidence="4" id="KW-0560">Oxidoreductase</keyword>
<keyword evidence="1" id="KW-0411">Iron-sulfur</keyword>
<proteinExistence type="predicted"/>
<comment type="caution">
    <text evidence="6">The sequence shown here is derived from an EMBL/GenBank/DDBJ whole genome shotgun (WGS) entry which is preliminary data.</text>
</comment>
<sequence>ALKAYSKEKSLDDAILQLGIGSRGDEVYMPHYEEIRSSANEKEYPLLLFPVELINLASGWIGNPPFLNKTLFDHQLREDDLFVELNPRTASRYGLKEGSKAIVSSPKGELRVRVHLFDGAMPDVIFVPVGLGHTAYDKYLKGKGVNPYEIIDPIEDPLSGQPVWWNTKVK</sequence>
<feature type="domain" description="Molybdopterin dinucleotide-binding" evidence="5">
    <location>
        <begin position="76"/>
        <end position="162"/>
    </location>
</feature>
<keyword evidence="1" id="KW-0408">Iron</keyword>
<evidence type="ECO:0000256" key="1">
    <source>
        <dbReference type="ARBA" id="ARBA00022485"/>
    </source>
</evidence>
<evidence type="ECO:0000259" key="5">
    <source>
        <dbReference type="Pfam" id="PF01568"/>
    </source>
</evidence>
<dbReference type="GO" id="GO:0043546">
    <property type="term" value="F:molybdopterin cofactor binding"/>
    <property type="evidence" value="ECO:0007669"/>
    <property type="project" value="InterPro"/>
</dbReference>
<feature type="non-terminal residue" evidence="6">
    <location>
        <position position="170"/>
    </location>
</feature>
<dbReference type="Pfam" id="PF01568">
    <property type="entry name" value="Molydop_binding"/>
    <property type="match status" value="1"/>
</dbReference>
<evidence type="ECO:0000256" key="2">
    <source>
        <dbReference type="ARBA" id="ARBA00022505"/>
    </source>
</evidence>
<dbReference type="InterPro" id="IPR006657">
    <property type="entry name" value="MoPterin_dinucl-bd_dom"/>
</dbReference>
<dbReference type="GO" id="GO:0051539">
    <property type="term" value="F:4 iron, 4 sulfur cluster binding"/>
    <property type="evidence" value="ECO:0007669"/>
    <property type="project" value="UniProtKB-KW"/>
</dbReference>
<gene>
    <name evidence="6" type="ORF">S01H1_83311</name>
</gene>
<keyword evidence="1" id="KW-0479">Metal-binding</keyword>
<evidence type="ECO:0000256" key="4">
    <source>
        <dbReference type="ARBA" id="ARBA00023002"/>
    </source>
</evidence>
<protein>
    <recommendedName>
        <fullName evidence="5">Molybdopterin dinucleotide-binding domain-containing protein</fullName>
    </recommendedName>
</protein>
<keyword evidence="3" id="KW-0732">Signal</keyword>
<keyword evidence="1" id="KW-0004">4Fe-4S</keyword>
<dbReference type="SUPFAM" id="SSF50692">
    <property type="entry name" value="ADC-like"/>
    <property type="match status" value="1"/>
</dbReference>
<dbReference type="PANTHER" id="PTHR43742">
    <property type="entry name" value="TRIMETHYLAMINE-N-OXIDE REDUCTASE"/>
    <property type="match status" value="1"/>
</dbReference>
<dbReference type="CDD" id="cd02775">
    <property type="entry name" value="MopB_CT"/>
    <property type="match status" value="1"/>
</dbReference>
<dbReference type="PANTHER" id="PTHR43742:SF9">
    <property type="entry name" value="TETRATHIONATE REDUCTASE SUBUNIT A"/>
    <property type="match status" value="1"/>
</dbReference>
<dbReference type="EMBL" id="BARS01056614">
    <property type="protein sequence ID" value="GAG44170.1"/>
    <property type="molecule type" value="Genomic_DNA"/>
</dbReference>
<evidence type="ECO:0000313" key="6">
    <source>
        <dbReference type="EMBL" id="GAG44170.1"/>
    </source>
</evidence>
<name>X0XLX3_9ZZZZ</name>
<dbReference type="InterPro" id="IPR050612">
    <property type="entry name" value="Prok_Mopterin_Oxidored"/>
</dbReference>
<accession>X0XLX3</accession>
<dbReference type="GO" id="GO:0016491">
    <property type="term" value="F:oxidoreductase activity"/>
    <property type="evidence" value="ECO:0007669"/>
    <property type="project" value="UniProtKB-KW"/>
</dbReference>
<reference evidence="6" key="1">
    <citation type="journal article" date="2014" name="Front. Microbiol.">
        <title>High frequency of phylogenetically diverse reductive dehalogenase-homologous genes in deep subseafloor sedimentary metagenomes.</title>
        <authorList>
            <person name="Kawai M."/>
            <person name="Futagami T."/>
            <person name="Toyoda A."/>
            <person name="Takaki Y."/>
            <person name="Nishi S."/>
            <person name="Hori S."/>
            <person name="Arai W."/>
            <person name="Tsubouchi T."/>
            <person name="Morono Y."/>
            <person name="Uchiyama I."/>
            <person name="Ito T."/>
            <person name="Fujiyama A."/>
            <person name="Inagaki F."/>
            <person name="Takami H."/>
        </authorList>
    </citation>
    <scope>NUCLEOTIDE SEQUENCE</scope>
    <source>
        <strain evidence="6">Expedition CK06-06</strain>
    </source>
</reference>
<feature type="non-terminal residue" evidence="6">
    <location>
        <position position="1"/>
    </location>
</feature>
<dbReference type="InterPro" id="IPR009010">
    <property type="entry name" value="Asp_de-COase-like_dom_sf"/>
</dbReference>
<dbReference type="Gene3D" id="2.40.40.20">
    <property type="match status" value="1"/>
</dbReference>